<evidence type="ECO:0000313" key="2">
    <source>
        <dbReference type="Proteomes" id="UP000030361"/>
    </source>
</evidence>
<organism evidence="1 2">
    <name type="scientific">Lentilactobacillus curieae</name>
    <dbReference type="NCBI Taxonomy" id="1138822"/>
    <lineage>
        <taxon>Bacteria</taxon>
        <taxon>Bacillati</taxon>
        <taxon>Bacillota</taxon>
        <taxon>Bacilli</taxon>
        <taxon>Lactobacillales</taxon>
        <taxon>Lactobacillaceae</taxon>
        <taxon>Lentilactobacillus</taxon>
    </lineage>
</organism>
<dbReference type="RefSeq" id="WP_035167884.1">
    <property type="nucleotide sequence ID" value="NZ_CP018906.1"/>
</dbReference>
<keyword evidence="2" id="KW-1185">Reference proteome</keyword>
<sequence>MTEKISNTTLNSKEQFEKFILDYFSKNQVLEGSYETNAYFEYYTVHYNSSKGIIITMTTGLTVAAGTPSLPLKQTENISIEDFRQLLLNKKFAEKGKTLADVFNNFTGITTE</sequence>
<gene>
    <name evidence="1" type="ORF">PL11_005560</name>
</gene>
<accession>A0A1S6QIK3</accession>
<name>A0A1S6QIK3_9LACO</name>
<protein>
    <submittedName>
        <fullName evidence="1">Uncharacterized protein</fullName>
    </submittedName>
</protein>
<reference evidence="1 2" key="1">
    <citation type="journal article" date="2015" name="Genome Announc.">
        <title>Genome Sequence of Lactobacillus curieae CCTCC M 2011381T, a Novel Producer of Gamma-aminobutyric Acid.</title>
        <authorList>
            <person name="Wang Y."/>
            <person name="Wang Y."/>
            <person name="Lang C."/>
            <person name="Wei D."/>
            <person name="Xu P."/>
            <person name="Xie J."/>
        </authorList>
    </citation>
    <scope>NUCLEOTIDE SEQUENCE [LARGE SCALE GENOMIC DNA]</scope>
    <source>
        <strain evidence="1 2">CCTCC M 2011381</strain>
    </source>
</reference>
<dbReference type="Proteomes" id="UP000030361">
    <property type="component" value="Chromosome"/>
</dbReference>
<dbReference type="KEGG" id="lcu:PL11_005560"/>
<dbReference type="EMBL" id="CP018906">
    <property type="protein sequence ID" value="AQW21437.1"/>
    <property type="molecule type" value="Genomic_DNA"/>
</dbReference>
<dbReference type="AlphaFoldDB" id="A0A1S6QIK3"/>
<evidence type="ECO:0000313" key="1">
    <source>
        <dbReference type="EMBL" id="AQW21437.1"/>
    </source>
</evidence>
<proteinExistence type="predicted"/>